<protein>
    <submittedName>
        <fullName evidence="2">Uncharacterized protein</fullName>
    </submittedName>
</protein>
<sequence>MSFRHLVIVSLLVAAAAIPLQISGGAEYPTVPPGAIILAVIALVVLAVRRWWVLIAPVVVTAALFVGAVLTPNVGDNLEAGGFARAGGTVIQLVAMGVALVAAVLGLVAERRHLSHRPPASRR</sequence>
<keyword evidence="1" id="KW-0812">Transmembrane</keyword>
<feature type="transmembrane region" description="Helical" evidence="1">
    <location>
        <begin position="27"/>
        <end position="46"/>
    </location>
</feature>
<evidence type="ECO:0000313" key="2">
    <source>
        <dbReference type="EMBL" id="NGN94510.1"/>
    </source>
</evidence>
<dbReference type="AlphaFoldDB" id="A0A6M1R3H9"/>
<proteinExistence type="predicted"/>
<feature type="transmembrane region" description="Helical" evidence="1">
    <location>
        <begin position="90"/>
        <end position="109"/>
    </location>
</feature>
<comment type="caution">
    <text evidence="2">The sequence shown here is derived from an EMBL/GenBank/DDBJ whole genome shotgun (WGS) entry which is preliminary data.</text>
</comment>
<dbReference type="Proteomes" id="UP000483261">
    <property type="component" value="Unassembled WGS sequence"/>
</dbReference>
<gene>
    <name evidence="2" type="ORF">G5C66_17420</name>
</gene>
<name>A0A6M1R3H9_9ACTN</name>
<keyword evidence="1" id="KW-0472">Membrane</keyword>
<evidence type="ECO:0000313" key="3">
    <source>
        <dbReference type="Proteomes" id="UP000483261"/>
    </source>
</evidence>
<organism evidence="2 3">
    <name type="scientific">Nocardioides turkmenicus</name>
    <dbReference type="NCBI Taxonomy" id="2711220"/>
    <lineage>
        <taxon>Bacteria</taxon>
        <taxon>Bacillati</taxon>
        <taxon>Actinomycetota</taxon>
        <taxon>Actinomycetes</taxon>
        <taxon>Propionibacteriales</taxon>
        <taxon>Nocardioidaceae</taxon>
        <taxon>Nocardioides</taxon>
    </lineage>
</organism>
<reference evidence="2 3" key="1">
    <citation type="submission" date="2020-02" db="EMBL/GenBank/DDBJ databases">
        <title>Whole-genome analyses of novel actinobacteria.</title>
        <authorList>
            <person name="Sahin N."/>
        </authorList>
    </citation>
    <scope>NUCLEOTIDE SEQUENCE [LARGE SCALE GENOMIC DNA]</scope>
    <source>
        <strain evidence="2 3">KC13</strain>
    </source>
</reference>
<keyword evidence="3" id="KW-1185">Reference proteome</keyword>
<evidence type="ECO:0000256" key="1">
    <source>
        <dbReference type="SAM" id="Phobius"/>
    </source>
</evidence>
<keyword evidence="1" id="KW-1133">Transmembrane helix</keyword>
<dbReference type="EMBL" id="JAALAA010000015">
    <property type="protein sequence ID" value="NGN94510.1"/>
    <property type="molecule type" value="Genomic_DNA"/>
</dbReference>
<feature type="transmembrane region" description="Helical" evidence="1">
    <location>
        <begin position="51"/>
        <end position="70"/>
    </location>
</feature>
<accession>A0A6M1R3H9</accession>